<evidence type="ECO:0000256" key="1">
    <source>
        <dbReference type="ARBA" id="ARBA00022448"/>
    </source>
</evidence>
<reference evidence="3" key="1">
    <citation type="submission" date="2023-10" db="EMBL/GenBank/DDBJ databases">
        <title>Screening of Alkalihalophilus pseudofirmusBZ-TG-HK211 and Its Alleviation of Salt Stress on Rapeseed Growth.</title>
        <authorList>
            <person name="Zhao B."/>
            <person name="Guo T."/>
        </authorList>
    </citation>
    <scope>NUCLEOTIDE SEQUENCE</scope>
    <source>
        <strain evidence="3">BZ-TG-HK211</strain>
    </source>
</reference>
<keyword evidence="3" id="KW-0067">ATP-binding</keyword>
<dbReference type="SUPFAM" id="SSF52540">
    <property type="entry name" value="P-loop containing nucleoside triphosphate hydrolases"/>
    <property type="match status" value="1"/>
</dbReference>
<feature type="non-terminal residue" evidence="3">
    <location>
        <position position="82"/>
    </location>
</feature>
<dbReference type="GO" id="GO:0016887">
    <property type="term" value="F:ATP hydrolysis activity"/>
    <property type="evidence" value="ECO:0007669"/>
    <property type="project" value="InterPro"/>
</dbReference>
<keyword evidence="1" id="KW-0813">Transport</keyword>
<dbReference type="InterPro" id="IPR003439">
    <property type="entry name" value="ABC_transporter-like_ATP-bd"/>
</dbReference>
<dbReference type="RefSeq" id="WP_323468214.1">
    <property type="nucleotide sequence ID" value="NZ_JAWJAY010001137.1"/>
</dbReference>
<dbReference type="EMBL" id="JAWJAY010001137">
    <property type="protein sequence ID" value="MDV2888234.1"/>
    <property type="molecule type" value="Genomic_DNA"/>
</dbReference>
<protein>
    <submittedName>
        <fullName evidence="3">ATP-binding cassette domain-containing protein</fullName>
    </submittedName>
</protein>
<evidence type="ECO:0000313" key="3">
    <source>
        <dbReference type="EMBL" id="MDV2888234.1"/>
    </source>
</evidence>
<evidence type="ECO:0000313" key="4">
    <source>
        <dbReference type="Proteomes" id="UP001285636"/>
    </source>
</evidence>
<sequence>VPQQIASFNAGFPSTVLELVKSGRFQKGKWFKRLDQTDKEQVRNALEMVGMWGYRHHKIGSLSGGQKQKICIARVLASEPDV</sequence>
<comment type="caution">
    <text evidence="3">The sequence shown here is derived from an EMBL/GenBank/DDBJ whole genome shotgun (WGS) entry which is preliminary data.</text>
</comment>
<dbReference type="InterPro" id="IPR050153">
    <property type="entry name" value="Metal_Ion_Import_ABC"/>
</dbReference>
<dbReference type="InterPro" id="IPR027417">
    <property type="entry name" value="P-loop_NTPase"/>
</dbReference>
<dbReference type="Pfam" id="PF00005">
    <property type="entry name" value="ABC_tran"/>
    <property type="match status" value="1"/>
</dbReference>
<organism evidence="3 4">
    <name type="scientific">Alkalihalophilus pseudofirmus</name>
    <name type="common">Bacillus pseudofirmus</name>
    <dbReference type="NCBI Taxonomy" id="79885"/>
    <lineage>
        <taxon>Bacteria</taxon>
        <taxon>Bacillati</taxon>
        <taxon>Bacillota</taxon>
        <taxon>Bacilli</taxon>
        <taxon>Bacillales</taxon>
        <taxon>Bacillaceae</taxon>
        <taxon>Alkalihalophilus</taxon>
    </lineage>
</organism>
<proteinExistence type="predicted"/>
<dbReference type="AlphaFoldDB" id="A0AAJ2NTY3"/>
<accession>A0AAJ2NTY3</accession>
<dbReference type="PANTHER" id="PTHR42734:SF4">
    <property type="entry name" value="HIGH-AFFINITY ZINC UPTAKE SYSTEM ATP-BINDING PROTEIN ZNUC"/>
    <property type="match status" value="1"/>
</dbReference>
<dbReference type="Gene3D" id="3.40.50.300">
    <property type="entry name" value="P-loop containing nucleotide triphosphate hydrolases"/>
    <property type="match status" value="1"/>
</dbReference>
<evidence type="ECO:0000259" key="2">
    <source>
        <dbReference type="Pfam" id="PF00005"/>
    </source>
</evidence>
<dbReference type="GO" id="GO:0005524">
    <property type="term" value="F:ATP binding"/>
    <property type="evidence" value="ECO:0007669"/>
    <property type="project" value="UniProtKB-KW"/>
</dbReference>
<feature type="domain" description="ABC transporter" evidence="2">
    <location>
        <begin position="27"/>
        <end position="82"/>
    </location>
</feature>
<dbReference type="Proteomes" id="UP001285636">
    <property type="component" value="Unassembled WGS sequence"/>
</dbReference>
<keyword evidence="3" id="KW-0547">Nucleotide-binding</keyword>
<feature type="non-terminal residue" evidence="3">
    <location>
        <position position="1"/>
    </location>
</feature>
<gene>
    <name evidence="3" type="ORF">RYX45_24035</name>
</gene>
<name>A0AAJ2NTY3_ALKPS</name>
<dbReference type="PANTHER" id="PTHR42734">
    <property type="entry name" value="METAL TRANSPORT SYSTEM ATP-BINDING PROTEIN TM_0124-RELATED"/>
    <property type="match status" value="1"/>
</dbReference>